<evidence type="ECO:0000256" key="11">
    <source>
        <dbReference type="ARBA" id="ARBA00023027"/>
    </source>
</evidence>
<protein>
    <recommendedName>
        <fullName evidence="4">NADH-ubiquinone oxidoreductase chain 6</fullName>
        <ecNumber evidence="3">7.1.1.2</ecNumber>
    </recommendedName>
    <alternativeName>
        <fullName evidence="14">NADH dehydrogenase subunit 6</fullName>
    </alternativeName>
</protein>
<keyword evidence="13 16" id="KW-0472">Membrane</keyword>
<evidence type="ECO:0000256" key="4">
    <source>
        <dbReference type="ARBA" id="ARBA00021095"/>
    </source>
</evidence>
<feature type="transmembrane region" description="Helical" evidence="16">
    <location>
        <begin position="136"/>
        <end position="158"/>
    </location>
</feature>
<comment type="similarity">
    <text evidence="2">Belongs to the complex I subunit 6 family.</text>
</comment>
<evidence type="ECO:0000256" key="8">
    <source>
        <dbReference type="ARBA" id="ARBA00022967"/>
    </source>
</evidence>
<feature type="transmembrane region" description="Helical" evidence="16">
    <location>
        <begin position="82"/>
        <end position="102"/>
    </location>
</feature>
<keyword evidence="7 16" id="KW-0812">Transmembrane</keyword>
<evidence type="ECO:0000256" key="14">
    <source>
        <dbReference type="ARBA" id="ARBA00031019"/>
    </source>
</evidence>
<evidence type="ECO:0000256" key="3">
    <source>
        <dbReference type="ARBA" id="ARBA00012944"/>
    </source>
</evidence>
<evidence type="ECO:0000256" key="6">
    <source>
        <dbReference type="ARBA" id="ARBA00022660"/>
    </source>
</evidence>
<feature type="transmembrane region" description="Helical" evidence="16">
    <location>
        <begin position="48"/>
        <end position="70"/>
    </location>
</feature>
<dbReference type="InterPro" id="IPR050269">
    <property type="entry name" value="ComplexI_Subunit6"/>
</dbReference>
<keyword evidence="12 17" id="KW-0496">Mitochondrion</keyword>
<evidence type="ECO:0000256" key="7">
    <source>
        <dbReference type="ARBA" id="ARBA00022692"/>
    </source>
</evidence>
<feature type="transmembrane region" description="Helical" evidence="16">
    <location>
        <begin position="21"/>
        <end position="42"/>
    </location>
</feature>
<name>G1CDT8_9BILA</name>
<comment type="subcellular location">
    <subcellularLocation>
        <location evidence="1">Mitochondrion membrane</location>
        <topology evidence="1">Multi-pass membrane protein</topology>
    </subcellularLocation>
</comment>
<proteinExistence type="inferred from homology"/>
<dbReference type="AlphaFoldDB" id="G1CDT8"/>
<evidence type="ECO:0000256" key="2">
    <source>
        <dbReference type="ARBA" id="ARBA00005698"/>
    </source>
</evidence>
<keyword evidence="9" id="KW-0249">Electron transport</keyword>
<keyword evidence="10 16" id="KW-1133">Transmembrane helix</keyword>
<dbReference type="GO" id="GO:0016491">
    <property type="term" value="F:oxidoreductase activity"/>
    <property type="evidence" value="ECO:0007669"/>
    <property type="project" value="UniProtKB-KW"/>
</dbReference>
<evidence type="ECO:0000256" key="1">
    <source>
        <dbReference type="ARBA" id="ARBA00004225"/>
    </source>
</evidence>
<evidence type="ECO:0000256" key="5">
    <source>
        <dbReference type="ARBA" id="ARBA00022448"/>
    </source>
</evidence>
<evidence type="ECO:0000256" key="10">
    <source>
        <dbReference type="ARBA" id="ARBA00022989"/>
    </source>
</evidence>
<keyword evidence="5" id="KW-0813">Transport</keyword>
<geneLocation type="mitochondrion" evidence="17"/>
<dbReference type="PANTHER" id="PTHR11435">
    <property type="entry name" value="NADH UBIQUINONE OXIDOREDUCTASE SUBUNIT ND6"/>
    <property type="match status" value="1"/>
</dbReference>
<keyword evidence="8" id="KW-1278">Translocase</keyword>
<evidence type="ECO:0000256" key="9">
    <source>
        <dbReference type="ARBA" id="ARBA00022982"/>
    </source>
</evidence>
<reference evidence="17" key="1">
    <citation type="journal article" date="2011" name="Mol. Biol. Evol.">
        <title>Extensive and Evolutionarily Persistent Mitochondrial tRNA Editing in Velvet Worms (Phylum Onychophora).</title>
        <authorList>
            <person name="Segovia R."/>
            <person name="Pett W."/>
            <person name="Trewick S."/>
            <person name="Lavrov D.V."/>
        </authorList>
    </citation>
    <scope>NUCLEOTIDE SEQUENCE</scope>
</reference>
<evidence type="ECO:0000256" key="13">
    <source>
        <dbReference type="ARBA" id="ARBA00023136"/>
    </source>
</evidence>
<evidence type="ECO:0000256" key="15">
    <source>
        <dbReference type="ARBA" id="ARBA00049551"/>
    </source>
</evidence>
<evidence type="ECO:0000256" key="16">
    <source>
        <dbReference type="SAM" id="Phobius"/>
    </source>
</evidence>
<dbReference type="EMBL" id="JF800075">
    <property type="protein sequence ID" value="AEK48370.1"/>
    <property type="molecule type" value="Genomic_DNA"/>
</dbReference>
<comment type="catalytic activity">
    <reaction evidence="15">
        <text>a ubiquinone + NADH + 5 H(+)(in) = a ubiquinol + NAD(+) + 4 H(+)(out)</text>
        <dbReference type="Rhea" id="RHEA:29091"/>
        <dbReference type="Rhea" id="RHEA-COMP:9565"/>
        <dbReference type="Rhea" id="RHEA-COMP:9566"/>
        <dbReference type="ChEBI" id="CHEBI:15378"/>
        <dbReference type="ChEBI" id="CHEBI:16389"/>
        <dbReference type="ChEBI" id="CHEBI:17976"/>
        <dbReference type="ChEBI" id="CHEBI:57540"/>
        <dbReference type="ChEBI" id="CHEBI:57945"/>
        <dbReference type="EC" id="7.1.1.2"/>
    </reaction>
</comment>
<dbReference type="EC" id="7.1.1.2" evidence="3"/>
<evidence type="ECO:0000313" key="17">
    <source>
        <dbReference type="EMBL" id="AEK48370.1"/>
    </source>
</evidence>
<dbReference type="GO" id="GO:0031966">
    <property type="term" value="C:mitochondrial membrane"/>
    <property type="evidence" value="ECO:0007669"/>
    <property type="project" value="UniProtKB-SubCell"/>
</dbReference>
<evidence type="ECO:0000256" key="12">
    <source>
        <dbReference type="ARBA" id="ARBA00023128"/>
    </source>
</evidence>
<dbReference type="GO" id="GO:0008137">
    <property type="term" value="F:NADH dehydrogenase (ubiquinone) activity"/>
    <property type="evidence" value="ECO:0007669"/>
    <property type="project" value="UniProtKB-EC"/>
</dbReference>
<gene>
    <name evidence="17" type="primary">nad6</name>
</gene>
<keyword evidence="11" id="KW-0520">NAD</keyword>
<sequence length="169" mass="20094">MLMLNLSIIMIGFTFTFMNHPLSMGLMIMLQVILICIIMGIYSMNFWFSYMLFLIFLGGLLVLFIYISSLAENELFMFYNKWLNKIFCLILIMLILISNLSLNFNLNYYNLDSMEKMKLLDLKMHFLFTHFYSSSIWKITIFLSIYLLLCLLIVTKICQLNKGPMRQKF</sequence>
<organism evidence="17">
    <name type="scientific">Peripatoides sympatrica</name>
    <dbReference type="NCBI Taxonomy" id="123609"/>
    <lineage>
        <taxon>Eukaryota</taxon>
        <taxon>Metazoa</taxon>
        <taxon>Ecdysozoa</taxon>
        <taxon>Onychophora</taxon>
        <taxon>Udeonychophora</taxon>
        <taxon>Euonychophora</taxon>
        <taxon>Peripatopsidae</taxon>
        <taxon>Peripatoides</taxon>
    </lineage>
</organism>
<dbReference type="PANTHER" id="PTHR11435:SF1">
    <property type="entry name" value="NADH-UBIQUINONE OXIDOREDUCTASE CHAIN 6"/>
    <property type="match status" value="1"/>
</dbReference>
<accession>G1CDT8</accession>
<keyword evidence="6" id="KW-0679">Respiratory chain</keyword>
<keyword evidence="17" id="KW-0560">Oxidoreductase</keyword>